<evidence type="ECO:0000313" key="1">
    <source>
        <dbReference type="EMBL" id="MCD7450430.1"/>
    </source>
</evidence>
<proteinExistence type="predicted"/>
<sequence>QALVPTYTPQVRFGLEGMEEFYIAFKEKRVIHAEAQFDAESFKTACPDIYHHIRTRD</sequence>
<gene>
    <name evidence="1" type="ORF">HAX54_006223</name>
</gene>
<feature type="non-terminal residue" evidence="1">
    <location>
        <position position="1"/>
    </location>
</feature>
<dbReference type="EMBL" id="JACEIK010000131">
    <property type="protein sequence ID" value="MCD7450430.1"/>
    <property type="molecule type" value="Genomic_DNA"/>
</dbReference>
<evidence type="ECO:0000313" key="2">
    <source>
        <dbReference type="Proteomes" id="UP000823775"/>
    </source>
</evidence>
<protein>
    <submittedName>
        <fullName evidence="1">Uncharacterized protein</fullName>
    </submittedName>
</protein>
<organism evidence="1 2">
    <name type="scientific">Datura stramonium</name>
    <name type="common">Jimsonweed</name>
    <name type="synonym">Common thornapple</name>
    <dbReference type="NCBI Taxonomy" id="4076"/>
    <lineage>
        <taxon>Eukaryota</taxon>
        <taxon>Viridiplantae</taxon>
        <taxon>Streptophyta</taxon>
        <taxon>Embryophyta</taxon>
        <taxon>Tracheophyta</taxon>
        <taxon>Spermatophyta</taxon>
        <taxon>Magnoliopsida</taxon>
        <taxon>eudicotyledons</taxon>
        <taxon>Gunneridae</taxon>
        <taxon>Pentapetalae</taxon>
        <taxon>asterids</taxon>
        <taxon>lamiids</taxon>
        <taxon>Solanales</taxon>
        <taxon>Solanaceae</taxon>
        <taxon>Solanoideae</taxon>
        <taxon>Datureae</taxon>
        <taxon>Datura</taxon>
    </lineage>
</organism>
<dbReference type="Proteomes" id="UP000823775">
    <property type="component" value="Unassembled WGS sequence"/>
</dbReference>
<reference evidence="1 2" key="1">
    <citation type="journal article" date="2021" name="BMC Genomics">
        <title>Datura genome reveals duplications of psychoactive alkaloid biosynthetic genes and high mutation rate following tissue culture.</title>
        <authorList>
            <person name="Rajewski A."/>
            <person name="Carter-House D."/>
            <person name="Stajich J."/>
            <person name="Litt A."/>
        </authorList>
    </citation>
    <scope>NUCLEOTIDE SEQUENCE [LARGE SCALE GENOMIC DNA]</scope>
    <source>
        <strain evidence="1">AR-01</strain>
    </source>
</reference>
<keyword evidence="2" id="KW-1185">Reference proteome</keyword>
<accession>A0ABS8RUC2</accession>
<name>A0ABS8RUC2_DATST</name>
<comment type="caution">
    <text evidence="1">The sequence shown here is derived from an EMBL/GenBank/DDBJ whole genome shotgun (WGS) entry which is preliminary data.</text>
</comment>